<evidence type="ECO:0000256" key="6">
    <source>
        <dbReference type="PROSITE-ProRule" id="PRU00205"/>
    </source>
</evidence>
<dbReference type="GeneID" id="54474824"/>
<dbReference type="GO" id="GO:0050291">
    <property type="term" value="F:sphingosine N-acyltransferase activity"/>
    <property type="evidence" value="ECO:0007669"/>
    <property type="project" value="InterPro"/>
</dbReference>
<gene>
    <name evidence="10" type="ORF">BDY17DRAFT_298927</name>
</gene>
<dbReference type="EMBL" id="MU001636">
    <property type="protein sequence ID" value="KAF2482662.1"/>
    <property type="molecule type" value="Genomic_DNA"/>
</dbReference>
<evidence type="ECO:0000313" key="10">
    <source>
        <dbReference type="EMBL" id="KAF2482662.1"/>
    </source>
</evidence>
<protein>
    <submittedName>
        <fullName evidence="10">TLC domain-containing protein</fullName>
    </submittedName>
</protein>
<proteinExistence type="inferred from homology"/>
<feature type="transmembrane region" description="Helical" evidence="8">
    <location>
        <begin position="102"/>
        <end position="119"/>
    </location>
</feature>
<dbReference type="OrthoDB" id="537032at2759"/>
<comment type="subcellular location">
    <subcellularLocation>
        <location evidence="1">Membrane</location>
        <topology evidence="1">Multi-pass membrane protein</topology>
    </subcellularLocation>
</comment>
<feature type="transmembrane region" description="Helical" evidence="8">
    <location>
        <begin position="150"/>
        <end position="171"/>
    </location>
</feature>
<evidence type="ECO:0000256" key="1">
    <source>
        <dbReference type="ARBA" id="ARBA00004141"/>
    </source>
</evidence>
<feature type="domain" description="TLC" evidence="9">
    <location>
        <begin position="183"/>
        <end position="443"/>
    </location>
</feature>
<feature type="region of interest" description="Disordered" evidence="7">
    <location>
        <begin position="1"/>
        <end position="88"/>
    </location>
</feature>
<feature type="compositionally biased region" description="Basic and acidic residues" evidence="7">
    <location>
        <begin position="28"/>
        <end position="44"/>
    </location>
</feature>
<evidence type="ECO:0000256" key="3">
    <source>
        <dbReference type="ARBA" id="ARBA00022692"/>
    </source>
</evidence>
<accession>A0A6A6PRN9</accession>
<keyword evidence="3 6" id="KW-0812">Transmembrane</keyword>
<dbReference type="PROSITE" id="PS50922">
    <property type="entry name" value="TLC"/>
    <property type="match status" value="1"/>
</dbReference>
<evidence type="ECO:0000313" key="11">
    <source>
        <dbReference type="Proteomes" id="UP000799767"/>
    </source>
</evidence>
<dbReference type="RefSeq" id="XP_033589232.1">
    <property type="nucleotide sequence ID" value="XM_033733822.1"/>
</dbReference>
<comment type="similarity">
    <text evidence="2">Belongs to the sphingosine N-acyltransferase family.</text>
</comment>
<feature type="region of interest" description="Disordered" evidence="7">
    <location>
        <begin position="490"/>
        <end position="515"/>
    </location>
</feature>
<evidence type="ECO:0000256" key="2">
    <source>
        <dbReference type="ARBA" id="ARBA00009808"/>
    </source>
</evidence>
<dbReference type="Pfam" id="PF03798">
    <property type="entry name" value="TRAM_LAG1_CLN8"/>
    <property type="match status" value="1"/>
</dbReference>
<dbReference type="PANTHER" id="PTHR12560:SF0">
    <property type="entry name" value="LD18904P"/>
    <property type="match status" value="1"/>
</dbReference>
<evidence type="ECO:0000256" key="4">
    <source>
        <dbReference type="ARBA" id="ARBA00022989"/>
    </source>
</evidence>
<name>A0A6A6PRN9_9PEZI</name>
<dbReference type="InterPro" id="IPR016439">
    <property type="entry name" value="Lag1/Lac1-like"/>
</dbReference>
<evidence type="ECO:0000256" key="5">
    <source>
        <dbReference type="ARBA" id="ARBA00023136"/>
    </source>
</evidence>
<dbReference type="GO" id="GO:0046513">
    <property type="term" value="P:ceramide biosynthetic process"/>
    <property type="evidence" value="ECO:0007669"/>
    <property type="project" value="InterPro"/>
</dbReference>
<dbReference type="AlphaFoldDB" id="A0A6A6PRN9"/>
<dbReference type="Proteomes" id="UP000799767">
    <property type="component" value="Unassembled WGS sequence"/>
</dbReference>
<feature type="transmembrane region" description="Helical" evidence="8">
    <location>
        <begin position="192"/>
        <end position="210"/>
    </location>
</feature>
<dbReference type="InterPro" id="IPR006634">
    <property type="entry name" value="TLC-dom"/>
</dbReference>
<keyword evidence="4 8" id="KW-1133">Transmembrane helix</keyword>
<reference evidence="10" key="1">
    <citation type="journal article" date="2020" name="Stud. Mycol.">
        <title>101 Dothideomycetes genomes: a test case for predicting lifestyles and emergence of pathogens.</title>
        <authorList>
            <person name="Haridas S."/>
            <person name="Albert R."/>
            <person name="Binder M."/>
            <person name="Bloem J."/>
            <person name="Labutti K."/>
            <person name="Salamov A."/>
            <person name="Andreopoulos B."/>
            <person name="Baker S."/>
            <person name="Barry K."/>
            <person name="Bills G."/>
            <person name="Bluhm B."/>
            <person name="Cannon C."/>
            <person name="Castanera R."/>
            <person name="Culley D."/>
            <person name="Daum C."/>
            <person name="Ezra D."/>
            <person name="Gonzalez J."/>
            <person name="Henrissat B."/>
            <person name="Kuo A."/>
            <person name="Liang C."/>
            <person name="Lipzen A."/>
            <person name="Lutzoni F."/>
            <person name="Magnuson J."/>
            <person name="Mondo S."/>
            <person name="Nolan M."/>
            <person name="Ohm R."/>
            <person name="Pangilinan J."/>
            <person name="Park H.-J."/>
            <person name="Ramirez L."/>
            <person name="Alfaro M."/>
            <person name="Sun H."/>
            <person name="Tritt A."/>
            <person name="Yoshinaga Y."/>
            <person name="Zwiers L.-H."/>
            <person name="Turgeon B."/>
            <person name="Goodwin S."/>
            <person name="Spatafora J."/>
            <person name="Crous P."/>
            <person name="Grigoriev I."/>
        </authorList>
    </citation>
    <scope>NUCLEOTIDE SEQUENCE</scope>
    <source>
        <strain evidence="10">CBS 113389</strain>
    </source>
</reference>
<feature type="transmembrane region" description="Helical" evidence="8">
    <location>
        <begin position="414"/>
        <end position="433"/>
    </location>
</feature>
<feature type="compositionally biased region" description="Polar residues" evidence="7">
    <location>
        <begin position="63"/>
        <end position="73"/>
    </location>
</feature>
<organism evidence="10 11">
    <name type="scientific">Neohortaea acidophila</name>
    <dbReference type="NCBI Taxonomy" id="245834"/>
    <lineage>
        <taxon>Eukaryota</taxon>
        <taxon>Fungi</taxon>
        <taxon>Dikarya</taxon>
        <taxon>Ascomycota</taxon>
        <taxon>Pezizomycotina</taxon>
        <taxon>Dothideomycetes</taxon>
        <taxon>Dothideomycetidae</taxon>
        <taxon>Mycosphaerellales</taxon>
        <taxon>Teratosphaeriaceae</taxon>
        <taxon>Neohortaea</taxon>
    </lineage>
</organism>
<keyword evidence="11" id="KW-1185">Reference proteome</keyword>
<dbReference type="PANTHER" id="PTHR12560">
    <property type="entry name" value="LONGEVITY ASSURANCE FACTOR 1 LAG1"/>
    <property type="match status" value="1"/>
</dbReference>
<dbReference type="GO" id="GO:0016020">
    <property type="term" value="C:membrane"/>
    <property type="evidence" value="ECO:0007669"/>
    <property type="project" value="UniProtKB-SubCell"/>
</dbReference>
<feature type="region of interest" description="Disordered" evidence="7">
    <location>
        <begin position="446"/>
        <end position="475"/>
    </location>
</feature>
<keyword evidence="5 6" id="KW-0472">Membrane</keyword>
<sequence>MDPPAPIETSRADAMLAVDENGTLSPPGRREIYTPPPQKDDTDVVRMAPELNDPITSVYEPPSLQTPSTVRTSSKGRHEKSPPSSRDSLAGWLRQGMVDHQLGLSMNLILLIGFSWLLFPTLRGRMAAFYSLAYPIGQGDFGQGPRDLQLVGALVVIFTGIRAFALDYILIPLASLLGVRRRKPRVRFAEQSYLLLYYCIYWTWGLQIFMKATPSSLAEPALTLENLLISLWTGYPLLRLDASMKLYYLSQLAFWVQQILVIHIEEKRKDHYQMLTHHVVTIALLSTSYGYRQCRVGNAVLICMDIVDLIFPLAKILRYLGLQAACDAAFALFVVTWLAARHAAYLTICWSIYAHVNEDAMSYGTYSLRQSTETGRASGVRLSADGGREVFSNVFQPFLDPTAETVSFNARIRWTFLGLLLGLQCITLMWFVMICRVVARVLRGEGADDSRSDDEEDVETGPQPTQPTSSSVAAKSKPFIEVEATADQLSFGQGRRTGAEQVSKRRSKGFSSGLNLGDRKEILNRIGCLSDEQLAREREKRESSSSGR</sequence>
<dbReference type="SMART" id="SM00724">
    <property type="entry name" value="TLC"/>
    <property type="match status" value="1"/>
</dbReference>
<evidence type="ECO:0000259" key="9">
    <source>
        <dbReference type="PROSITE" id="PS50922"/>
    </source>
</evidence>
<evidence type="ECO:0000256" key="7">
    <source>
        <dbReference type="SAM" id="MobiDB-lite"/>
    </source>
</evidence>
<evidence type="ECO:0000256" key="8">
    <source>
        <dbReference type="SAM" id="Phobius"/>
    </source>
</evidence>
<feature type="compositionally biased region" description="Polar residues" evidence="7">
    <location>
        <begin position="462"/>
        <end position="473"/>
    </location>
</feature>